<evidence type="ECO:0000313" key="2">
    <source>
        <dbReference type="EMBL" id="QDX95141.1"/>
    </source>
</evidence>
<feature type="transmembrane region" description="Helical" evidence="1">
    <location>
        <begin position="110"/>
        <end position="135"/>
    </location>
</feature>
<keyword evidence="1" id="KW-1133">Transmembrane helix</keyword>
<sequence>MLFVRRVLVACLSPVVYTYLFVFVNEISQGQSLDSSRTMMIGFESIFPIVLMFYITVGLFSSYAIDWMERFVRKDSQSSYLSSFMAYAVGGLLVVLLMELIFFSKFEIPIAALLVFGVAPGLVFYHVDLILLKFVPILAKIAQK</sequence>
<keyword evidence="1" id="KW-0812">Transmembrane</keyword>
<gene>
    <name evidence="2" type="ORF">EEL30_24325</name>
</gene>
<name>A0A518VDS7_BRELA</name>
<feature type="transmembrane region" description="Helical" evidence="1">
    <location>
        <begin position="84"/>
        <end position="104"/>
    </location>
</feature>
<accession>A0A518VDS7</accession>
<proteinExistence type="predicted"/>
<dbReference type="AlphaFoldDB" id="A0A518VDS7"/>
<reference evidence="2 3" key="1">
    <citation type="submission" date="2018-11" db="EMBL/GenBank/DDBJ databases">
        <title>Phylogenetic determinants of toxin gene distribution in genomes of Brevibacillus laterosporus.</title>
        <authorList>
            <person name="Glare T.R."/>
            <person name="Durrant A."/>
            <person name="Berry C."/>
            <person name="Palma L."/>
            <person name="Ormskirk M."/>
            <person name="Cox M.O."/>
        </authorList>
    </citation>
    <scope>NUCLEOTIDE SEQUENCE [LARGE SCALE GENOMIC DNA]</scope>
    <source>
        <strain evidence="2 3">1821L</strain>
    </source>
</reference>
<dbReference type="Proteomes" id="UP000319432">
    <property type="component" value="Chromosome"/>
</dbReference>
<protein>
    <submittedName>
        <fullName evidence="2">Uncharacterized protein</fullName>
    </submittedName>
</protein>
<evidence type="ECO:0000256" key="1">
    <source>
        <dbReference type="SAM" id="Phobius"/>
    </source>
</evidence>
<feature type="transmembrane region" description="Helical" evidence="1">
    <location>
        <begin position="45"/>
        <end position="64"/>
    </location>
</feature>
<dbReference type="OrthoDB" id="9931947at2"/>
<organism evidence="2 3">
    <name type="scientific">Brevibacillus laterosporus</name>
    <name type="common">Bacillus laterosporus</name>
    <dbReference type="NCBI Taxonomy" id="1465"/>
    <lineage>
        <taxon>Bacteria</taxon>
        <taxon>Bacillati</taxon>
        <taxon>Bacillota</taxon>
        <taxon>Bacilli</taxon>
        <taxon>Bacillales</taxon>
        <taxon>Paenibacillaceae</taxon>
        <taxon>Brevibacillus</taxon>
    </lineage>
</organism>
<dbReference type="EMBL" id="CP033464">
    <property type="protein sequence ID" value="QDX95141.1"/>
    <property type="molecule type" value="Genomic_DNA"/>
</dbReference>
<keyword evidence="3" id="KW-1185">Reference proteome</keyword>
<evidence type="ECO:0000313" key="3">
    <source>
        <dbReference type="Proteomes" id="UP000319432"/>
    </source>
</evidence>
<keyword evidence="1" id="KW-0472">Membrane</keyword>
<feature type="transmembrane region" description="Helical" evidence="1">
    <location>
        <begin position="7"/>
        <end position="25"/>
    </location>
</feature>